<protein>
    <submittedName>
        <fullName evidence="2">Uncharacterized protein</fullName>
    </submittedName>
</protein>
<dbReference type="KEGG" id="tbg:TbgDal_V3060"/>
<evidence type="ECO:0000256" key="1">
    <source>
        <dbReference type="SAM" id="MobiDB-lite"/>
    </source>
</evidence>
<dbReference type="AlphaFoldDB" id="C9ZP40"/>
<dbReference type="GeneID" id="23861300"/>
<accession>C9ZP40</accession>
<evidence type="ECO:0000313" key="3">
    <source>
        <dbReference type="Proteomes" id="UP000002316"/>
    </source>
</evidence>
<organism evidence="2 3">
    <name type="scientific">Trypanosoma brucei gambiense (strain MHOM/CI/86/DAL972)</name>
    <dbReference type="NCBI Taxonomy" id="679716"/>
    <lineage>
        <taxon>Eukaryota</taxon>
        <taxon>Discoba</taxon>
        <taxon>Euglenozoa</taxon>
        <taxon>Kinetoplastea</taxon>
        <taxon>Metakinetoplastina</taxon>
        <taxon>Trypanosomatida</taxon>
        <taxon>Trypanosomatidae</taxon>
        <taxon>Trypanosoma</taxon>
    </lineage>
</organism>
<feature type="region of interest" description="Disordered" evidence="1">
    <location>
        <begin position="1"/>
        <end position="20"/>
    </location>
</feature>
<name>C9ZP40_TRYB9</name>
<evidence type="ECO:0000313" key="2">
    <source>
        <dbReference type="EMBL" id="CBH11168.1"/>
    </source>
</evidence>
<gene>
    <name evidence="2" type="ORF">TbgDal_V3060</name>
</gene>
<dbReference type="Proteomes" id="UP000002316">
    <property type="component" value="Chromosome 5"/>
</dbReference>
<dbReference type="RefSeq" id="XP_011773455.1">
    <property type="nucleotide sequence ID" value="XM_011775153.1"/>
</dbReference>
<proteinExistence type="predicted"/>
<feature type="region of interest" description="Disordered" evidence="1">
    <location>
        <begin position="99"/>
        <end position="129"/>
    </location>
</feature>
<reference evidence="3" key="1">
    <citation type="journal article" date="2010" name="PLoS Negl. Trop. Dis.">
        <title>The genome sequence of Trypanosoma brucei gambiense, causative agent of chronic human african trypanosomiasis.</title>
        <authorList>
            <person name="Jackson A.P."/>
            <person name="Sanders M."/>
            <person name="Berry A."/>
            <person name="McQuillan J."/>
            <person name="Aslett M.A."/>
            <person name="Quail M.A."/>
            <person name="Chukualim B."/>
            <person name="Capewell P."/>
            <person name="MacLeod A."/>
            <person name="Melville S.E."/>
            <person name="Gibson W."/>
            <person name="Barry J.D."/>
            <person name="Berriman M."/>
            <person name="Hertz-Fowler C."/>
        </authorList>
    </citation>
    <scope>NUCLEOTIDE SEQUENCE [LARGE SCALE GENOMIC DNA]</scope>
    <source>
        <strain evidence="3">MHOM/CI/86/DAL972</strain>
    </source>
</reference>
<dbReference type="EMBL" id="FN554968">
    <property type="protein sequence ID" value="CBH11168.1"/>
    <property type="molecule type" value="Genomic_DNA"/>
</dbReference>
<sequence>MGNKRQPLLPQTSSARKDETSGLRSQHLLFDANYLSTVALLSLLLLFSHRYLQQTTLLPVRFPATFLTTVPLGAPFPLFHPAVRSMAVIHVVQTNKDKRSYSFCPPQQSKPFGDQTRVRCKKVDPTDRH</sequence>